<dbReference type="GO" id="GO:0046654">
    <property type="term" value="P:tetrahydrofolate biosynthetic process"/>
    <property type="evidence" value="ECO:0007669"/>
    <property type="project" value="UniProtKB-UniPathway"/>
</dbReference>
<dbReference type="SUPFAM" id="SSF51717">
    <property type="entry name" value="Dihydropteroate synthetase-like"/>
    <property type="match status" value="1"/>
</dbReference>
<dbReference type="InterPro" id="IPR006390">
    <property type="entry name" value="DHP_synth_dom"/>
</dbReference>
<evidence type="ECO:0000256" key="1">
    <source>
        <dbReference type="ARBA" id="ARBA00009503"/>
    </source>
</evidence>
<comment type="cofactor">
    <cofactor evidence="2">
        <name>Mg(2+)</name>
        <dbReference type="ChEBI" id="CHEBI:18420"/>
    </cofactor>
</comment>
<comment type="similarity">
    <text evidence="1 2">Belongs to the DHPS family.</text>
</comment>
<feature type="domain" description="Pterin-binding" evidence="3">
    <location>
        <begin position="16"/>
        <end position="267"/>
    </location>
</feature>
<proteinExistence type="inferred from homology"/>
<dbReference type="CDD" id="cd00739">
    <property type="entry name" value="DHPS"/>
    <property type="match status" value="1"/>
</dbReference>
<dbReference type="GO" id="GO:0046656">
    <property type="term" value="P:folic acid biosynthetic process"/>
    <property type="evidence" value="ECO:0007669"/>
    <property type="project" value="UniProtKB-KW"/>
</dbReference>
<keyword evidence="2" id="KW-0808">Transferase</keyword>
<dbReference type="RefSeq" id="WP_072789754.1">
    <property type="nucleotide sequence ID" value="NZ_FQUL01000012.1"/>
</dbReference>
<dbReference type="Gene3D" id="3.20.20.20">
    <property type="entry name" value="Dihydropteroate synthase-like"/>
    <property type="match status" value="1"/>
</dbReference>
<protein>
    <recommendedName>
        <fullName evidence="2">Dihydropteroate synthase</fullName>
        <shortName evidence="2">DHPS</shortName>
        <ecNumber evidence="2">2.5.1.15</ecNumber>
    </recommendedName>
    <alternativeName>
        <fullName evidence="2">Dihydropteroate pyrophosphorylase</fullName>
    </alternativeName>
</protein>
<dbReference type="EMBL" id="FQUL01000012">
    <property type="protein sequence ID" value="SHE60626.1"/>
    <property type="molecule type" value="Genomic_DNA"/>
</dbReference>
<dbReference type="GO" id="GO:0046872">
    <property type="term" value="F:metal ion binding"/>
    <property type="evidence" value="ECO:0007669"/>
    <property type="project" value="UniProtKB-KW"/>
</dbReference>
<dbReference type="AlphaFoldDB" id="A0A1M4UV70"/>
<dbReference type="Pfam" id="PF00809">
    <property type="entry name" value="Pterin_bind"/>
    <property type="match status" value="1"/>
</dbReference>
<dbReference type="InterPro" id="IPR011005">
    <property type="entry name" value="Dihydropteroate_synth-like_sf"/>
</dbReference>
<organism evidence="4 5">
    <name type="scientific">Ferrithrix thermotolerans DSM 19514</name>
    <dbReference type="NCBI Taxonomy" id="1121881"/>
    <lineage>
        <taxon>Bacteria</taxon>
        <taxon>Bacillati</taxon>
        <taxon>Actinomycetota</taxon>
        <taxon>Acidimicrobiia</taxon>
        <taxon>Acidimicrobiales</taxon>
        <taxon>Acidimicrobiaceae</taxon>
        <taxon>Ferrithrix</taxon>
    </lineage>
</organism>
<dbReference type="PROSITE" id="PS50972">
    <property type="entry name" value="PTERIN_BINDING"/>
    <property type="match status" value="1"/>
</dbReference>
<dbReference type="PANTHER" id="PTHR20941">
    <property type="entry name" value="FOLATE SYNTHESIS PROTEINS"/>
    <property type="match status" value="1"/>
</dbReference>
<keyword evidence="2" id="KW-0479">Metal-binding</keyword>
<evidence type="ECO:0000259" key="3">
    <source>
        <dbReference type="PROSITE" id="PS50972"/>
    </source>
</evidence>
<keyword evidence="2" id="KW-0460">Magnesium</keyword>
<dbReference type="InterPro" id="IPR000489">
    <property type="entry name" value="Pterin-binding_dom"/>
</dbReference>
<dbReference type="GO" id="GO:0004156">
    <property type="term" value="F:dihydropteroate synthase activity"/>
    <property type="evidence" value="ECO:0007669"/>
    <property type="project" value="UniProtKB-EC"/>
</dbReference>
<gene>
    <name evidence="4" type="ORF">SAMN02745225_01107</name>
</gene>
<dbReference type="GO" id="GO:0005829">
    <property type="term" value="C:cytosol"/>
    <property type="evidence" value="ECO:0007669"/>
    <property type="project" value="TreeGrafter"/>
</dbReference>
<keyword evidence="2" id="KW-0289">Folate biosynthesis</keyword>
<dbReference type="UniPathway" id="UPA00077">
    <property type="reaction ID" value="UER00156"/>
</dbReference>
<comment type="function">
    <text evidence="2">Catalyzes the condensation of para-aminobenzoate (pABA) with 6-hydroxymethyl-7,8-dihydropterin diphosphate (DHPt-PP) to form 7,8-dihydropteroate (H2Pte), the immediate precursor of folate derivatives.</text>
</comment>
<dbReference type="PROSITE" id="PS00793">
    <property type="entry name" value="DHPS_2"/>
    <property type="match status" value="1"/>
</dbReference>
<dbReference type="STRING" id="1121881.SAMN02745225_01107"/>
<evidence type="ECO:0000256" key="2">
    <source>
        <dbReference type="RuleBase" id="RU361205"/>
    </source>
</evidence>
<keyword evidence="5" id="KW-1185">Reference proteome</keyword>
<evidence type="ECO:0000313" key="4">
    <source>
        <dbReference type="EMBL" id="SHE60626.1"/>
    </source>
</evidence>
<dbReference type="NCBIfam" id="TIGR01496">
    <property type="entry name" value="DHPS"/>
    <property type="match status" value="1"/>
</dbReference>
<dbReference type="EC" id="2.5.1.15" evidence="2"/>
<dbReference type="Proteomes" id="UP000184295">
    <property type="component" value="Unassembled WGS sequence"/>
</dbReference>
<dbReference type="PANTHER" id="PTHR20941:SF8">
    <property type="entry name" value="INACTIVE DIHYDROPTEROATE SYNTHASE 2"/>
    <property type="match status" value="1"/>
</dbReference>
<reference evidence="5" key="1">
    <citation type="submission" date="2016-11" db="EMBL/GenBank/DDBJ databases">
        <authorList>
            <person name="Varghese N."/>
            <person name="Submissions S."/>
        </authorList>
    </citation>
    <scope>NUCLEOTIDE SEQUENCE [LARGE SCALE GENOMIC DNA]</scope>
    <source>
        <strain evidence="5">DSM 19514</strain>
    </source>
</reference>
<dbReference type="PROSITE" id="PS00792">
    <property type="entry name" value="DHPS_1"/>
    <property type="match status" value="1"/>
</dbReference>
<dbReference type="InterPro" id="IPR045031">
    <property type="entry name" value="DHP_synth-like"/>
</dbReference>
<comment type="pathway">
    <text evidence="2">Cofactor biosynthesis; tetrahydrofolate biosynthesis; 7,8-dihydrofolate from 2-amino-4-hydroxy-6-hydroxymethyl-7,8-dihydropteridine diphosphate and 4-aminobenzoate: step 1/2.</text>
</comment>
<accession>A0A1M4UV70</accession>
<name>A0A1M4UV70_9ACTN</name>
<sequence>MQLVVGEDTLDLTNTSLVMGVLNRTPDSFYDKGSYFAFDAFLKKAEALVLEGADILDVGGVKAGPGDEVTEEEELDRVVPAVEALSKRFDVLISVDTWRARVIEESLSAGARIGNDISGFADPGYLDAVAKARGAVVATHIRLRPRVKDPNPIYSDLIGEVKDFLMARVKMAEEAGLPPLSVMIDVGFDLGKTTEQSLALFDATEEFARLGYALLVSASNKGFLGESLGLDINSRREASLAAVALSMIRGARIFRVHDVRGTRRVVDTLSAIFDPKEWGQRFKEHKSLD</sequence>
<evidence type="ECO:0000313" key="5">
    <source>
        <dbReference type="Proteomes" id="UP000184295"/>
    </source>
</evidence>